<evidence type="ECO:0000313" key="2">
    <source>
        <dbReference type="EMBL" id="VFK53956.1"/>
    </source>
</evidence>
<protein>
    <submittedName>
        <fullName evidence="1">Uncharacterized protein</fullName>
    </submittedName>
</protein>
<accession>A0A450ZDG6</accession>
<dbReference type="EMBL" id="CAADFV010000035">
    <property type="protein sequence ID" value="VFK55964.1"/>
    <property type="molecule type" value="Genomic_DNA"/>
</dbReference>
<name>A0A450ZDG6_9GAMM</name>
<organism evidence="1">
    <name type="scientific">Candidatus Kentrum sp. TUN</name>
    <dbReference type="NCBI Taxonomy" id="2126343"/>
    <lineage>
        <taxon>Bacteria</taxon>
        <taxon>Pseudomonadati</taxon>
        <taxon>Pseudomonadota</taxon>
        <taxon>Gammaproteobacteria</taxon>
        <taxon>Candidatus Kentrum</taxon>
    </lineage>
</organism>
<dbReference type="EMBL" id="CAADFY010000034">
    <property type="protein sequence ID" value="VFK53956.1"/>
    <property type="molecule type" value="Genomic_DNA"/>
</dbReference>
<evidence type="ECO:0000313" key="3">
    <source>
        <dbReference type="EMBL" id="VFK55964.1"/>
    </source>
</evidence>
<reference evidence="1" key="1">
    <citation type="submission" date="2019-02" db="EMBL/GenBank/DDBJ databases">
        <authorList>
            <person name="Gruber-Vodicka R. H."/>
            <person name="Seah K. B. B."/>
        </authorList>
    </citation>
    <scope>NUCLEOTIDE SEQUENCE</scope>
    <source>
        <strain evidence="1">BECK_BY1</strain>
        <strain evidence="3">BECK_BY2</strain>
        <strain evidence="2">BECK_BY3</strain>
    </source>
</reference>
<dbReference type="EMBL" id="CAADFX010000011">
    <property type="protein sequence ID" value="VFK51807.1"/>
    <property type="molecule type" value="Genomic_DNA"/>
</dbReference>
<proteinExistence type="predicted"/>
<evidence type="ECO:0000313" key="1">
    <source>
        <dbReference type="EMBL" id="VFK51807.1"/>
    </source>
</evidence>
<dbReference type="AlphaFoldDB" id="A0A450ZDG6"/>
<sequence>MAGPMDRGIRCRLLIVNTDQSKQILRHAFYVFEEIDMYQQRTVSLQEVIDRINIGNPAEVSRLILSVSPCRSGTTVMSRVLRQIYLPCHYL</sequence>
<gene>
    <name evidence="1" type="ORF">BECKTUN1418D_GA0071000_101122</name>
    <name evidence="3" type="ORF">BECKTUN1418E_GA0071001_103512</name>
    <name evidence="2" type="ORF">BECKTUN1418F_GA0071002_103413</name>
</gene>